<feature type="binding site" evidence="10">
    <location>
        <position position="18"/>
    </location>
    <ligand>
        <name>ATP</name>
        <dbReference type="ChEBI" id="CHEBI:30616"/>
    </ligand>
</feature>
<keyword evidence="6 10" id="KW-0547">Nucleotide-binding</keyword>
<evidence type="ECO:0000256" key="7">
    <source>
        <dbReference type="ARBA" id="ARBA00022777"/>
    </source>
</evidence>
<keyword evidence="3 10" id="KW-0690">Ribosome biogenesis</keyword>
<dbReference type="PANTHER" id="PTHR12595:SF0">
    <property type="entry name" value="ADENYLATE KINASE ISOENZYME 6"/>
    <property type="match status" value="1"/>
</dbReference>
<dbReference type="HAMAP" id="MF_00039">
    <property type="entry name" value="Adenylate_kinase_AK6"/>
    <property type="match status" value="1"/>
</dbReference>
<name>A0A6A7G9I8_9CRUS</name>
<keyword evidence="7 10" id="KW-0418">Kinase</keyword>
<dbReference type="GO" id="GO:0004017">
    <property type="term" value="F:AMP kinase activity"/>
    <property type="evidence" value="ECO:0007669"/>
    <property type="project" value="UniProtKB-UniRule"/>
</dbReference>
<dbReference type="GO" id="GO:0006364">
    <property type="term" value="P:rRNA processing"/>
    <property type="evidence" value="ECO:0007669"/>
    <property type="project" value="UniProtKB-KW"/>
</dbReference>
<dbReference type="InterPro" id="IPR020618">
    <property type="entry name" value="Adenyl_kinase_AK6"/>
</dbReference>
<evidence type="ECO:0000256" key="2">
    <source>
        <dbReference type="ARBA" id="ARBA00022490"/>
    </source>
</evidence>
<dbReference type="PANTHER" id="PTHR12595">
    <property type="entry name" value="POS9-ACTIVATING FACTOR FAP7-RELATED"/>
    <property type="match status" value="1"/>
</dbReference>
<proteinExistence type="evidence at transcript level"/>
<keyword evidence="5 10" id="KW-0808">Transferase</keyword>
<dbReference type="GO" id="GO:0016887">
    <property type="term" value="F:ATP hydrolysis activity"/>
    <property type="evidence" value="ECO:0007669"/>
    <property type="project" value="UniProtKB-UniRule"/>
</dbReference>
<dbReference type="GO" id="GO:0005524">
    <property type="term" value="F:ATP binding"/>
    <property type="evidence" value="ECO:0007669"/>
    <property type="project" value="UniProtKB-KW"/>
</dbReference>
<dbReference type="GO" id="GO:0005737">
    <property type="term" value="C:cytoplasm"/>
    <property type="evidence" value="ECO:0007669"/>
    <property type="project" value="UniProtKB-SubCell"/>
</dbReference>
<comment type="catalytic activity">
    <reaction evidence="1 10">
        <text>AMP + ATP = 2 ADP</text>
        <dbReference type="Rhea" id="RHEA:12973"/>
        <dbReference type="ChEBI" id="CHEBI:30616"/>
        <dbReference type="ChEBI" id="CHEBI:456215"/>
        <dbReference type="ChEBI" id="CHEBI:456216"/>
        <dbReference type="EC" id="2.7.4.3"/>
    </reaction>
</comment>
<evidence type="ECO:0000256" key="6">
    <source>
        <dbReference type="ARBA" id="ARBA00022741"/>
    </source>
</evidence>
<keyword evidence="9 10" id="KW-0539">Nucleus</keyword>
<accession>A0A6A7G9I8</accession>
<evidence type="ECO:0000256" key="10">
    <source>
        <dbReference type="HAMAP-Rule" id="MF_03173"/>
    </source>
</evidence>
<keyword evidence="8 10" id="KW-0067">ATP-binding</keyword>
<feature type="binding site" evidence="10">
    <location>
        <position position="19"/>
    </location>
    <ligand>
        <name>ATP</name>
        <dbReference type="ChEBI" id="CHEBI:30616"/>
    </ligand>
</feature>
<comment type="subunit">
    <text evidence="10">Monomer and homodimer. Interacts with small ribosomal subunit protein uS11. Not a structural component of 43S pre-ribosomes, but transiently interacts with them by binding to uS11.</text>
</comment>
<dbReference type="GO" id="GO:0005634">
    <property type="term" value="C:nucleus"/>
    <property type="evidence" value="ECO:0007669"/>
    <property type="project" value="UniProtKB-SubCell"/>
</dbReference>
<sequence>MDVRLPNIMISGTPGTGKSETSRLLVDLLGDRFRHIEVGPLVAEKGLHDGKDDEFDAWLVNDDKIVDELEETVSSGGNFVDFHAVELFPERWFDLVVILRTDNSVLWDRLTKRKYSMKKIQENIEAEIMQVILQEARESYKLEIIVELQSNTIDQLEHNVQWIMNWINQYMKKS</sequence>
<feature type="region of interest" description="LID" evidence="10">
    <location>
        <begin position="112"/>
        <end position="122"/>
    </location>
</feature>
<dbReference type="GO" id="GO:0042274">
    <property type="term" value="P:ribosomal small subunit biogenesis"/>
    <property type="evidence" value="ECO:0007669"/>
    <property type="project" value="UniProtKB-UniRule"/>
</dbReference>
<dbReference type="FunFam" id="3.40.50.300:FF:000372">
    <property type="entry name" value="Adenylate kinase isoenzyme 6 homolog"/>
    <property type="match status" value="1"/>
</dbReference>
<dbReference type="Pfam" id="PF13238">
    <property type="entry name" value="AAA_18"/>
    <property type="match status" value="1"/>
</dbReference>
<evidence type="ECO:0000256" key="4">
    <source>
        <dbReference type="ARBA" id="ARBA00022552"/>
    </source>
</evidence>
<protein>
    <recommendedName>
        <fullName evidence="10">Adenylate kinase isoenzyme 6 homolog</fullName>
        <shortName evidence="10">AK6</shortName>
        <ecNumber evidence="10">2.7.4.3</ecNumber>
    </recommendedName>
    <alternativeName>
        <fullName evidence="10">Dual activity adenylate kinase/ATPase</fullName>
        <shortName evidence="10">AK/ATPase</shortName>
    </alternativeName>
</protein>
<evidence type="ECO:0000313" key="11">
    <source>
        <dbReference type="EMBL" id="LAC26994.1"/>
    </source>
</evidence>
<reference evidence="11" key="1">
    <citation type="submission" date="2017-11" db="EMBL/GenBank/DDBJ databases">
        <title>The sensing device of the deep-sea amphipod.</title>
        <authorList>
            <person name="Kobayashi H."/>
            <person name="Nagahama T."/>
            <person name="Arai W."/>
            <person name="Sasagawa Y."/>
            <person name="Umeda M."/>
            <person name="Hayashi T."/>
            <person name="Nikaido I."/>
            <person name="Watanabe H."/>
            <person name="Oguri K."/>
            <person name="Kitazato H."/>
            <person name="Fujioka K."/>
            <person name="Kido Y."/>
            <person name="Takami H."/>
        </authorList>
    </citation>
    <scope>NUCLEOTIDE SEQUENCE</scope>
    <source>
        <tissue evidence="11">Whole body</tissue>
    </source>
</reference>
<comment type="similarity">
    <text evidence="10">Belongs to the adenylate kinase family. AK6 subfamily.</text>
</comment>
<comment type="function">
    <text evidence="10">Broad-specificity nucleoside monophosphate (NMP) kinase that catalyzes the reversible transfer of the terminal phosphate group between nucleoside triphosphates and monophosphates. Has also ATPase activity. Involved in the late cytoplasmic maturation steps of the 40S ribosomal particles, specifically 18S rRNA maturation. While NMP activity is not required for ribosome maturation, ATPase activity is. Associates transiently with small ribosomal subunit protein uS11. ATP hydrolysis breaks the interaction with uS11. May temporarily remove uS11 from the ribosome to enable a conformational change of the ribosomal RNA that is needed for the final maturation step of the small ribosomal subunit. Its NMP activity may have a role in nuclear energy homeostasis.</text>
</comment>
<feature type="region of interest" description="NMPbind" evidence="10">
    <location>
        <begin position="37"/>
        <end position="60"/>
    </location>
</feature>
<feature type="binding site" evidence="10">
    <location>
        <position position="15"/>
    </location>
    <ligand>
        <name>ATP</name>
        <dbReference type="ChEBI" id="CHEBI:30616"/>
    </ligand>
</feature>
<dbReference type="EMBL" id="IACT01007882">
    <property type="protein sequence ID" value="LAC26994.1"/>
    <property type="molecule type" value="mRNA"/>
</dbReference>
<comment type="catalytic activity">
    <reaction evidence="10">
        <text>ATP + H2O = ADP + phosphate + H(+)</text>
        <dbReference type="Rhea" id="RHEA:13065"/>
        <dbReference type="ChEBI" id="CHEBI:15377"/>
        <dbReference type="ChEBI" id="CHEBI:15378"/>
        <dbReference type="ChEBI" id="CHEBI:30616"/>
        <dbReference type="ChEBI" id="CHEBI:43474"/>
        <dbReference type="ChEBI" id="CHEBI:456216"/>
    </reaction>
</comment>
<organism evidence="11">
    <name type="scientific">Hirondellea gigas</name>
    <dbReference type="NCBI Taxonomy" id="1518452"/>
    <lineage>
        <taxon>Eukaryota</taxon>
        <taxon>Metazoa</taxon>
        <taxon>Ecdysozoa</taxon>
        <taxon>Arthropoda</taxon>
        <taxon>Crustacea</taxon>
        <taxon>Multicrustacea</taxon>
        <taxon>Malacostraca</taxon>
        <taxon>Eumalacostraca</taxon>
        <taxon>Peracarida</taxon>
        <taxon>Amphipoda</taxon>
        <taxon>Amphilochidea</taxon>
        <taxon>Lysianassida</taxon>
        <taxon>Lysianassidira</taxon>
        <taxon>Lysianassoidea</taxon>
        <taxon>Lysianassidae</taxon>
        <taxon>Hirondellea</taxon>
    </lineage>
</organism>
<evidence type="ECO:0000256" key="8">
    <source>
        <dbReference type="ARBA" id="ARBA00022840"/>
    </source>
</evidence>
<feature type="binding site" evidence="10">
    <location>
        <position position="113"/>
    </location>
    <ligand>
        <name>ATP</name>
        <dbReference type="ChEBI" id="CHEBI:30616"/>
    </ligand>
</feature>
<evidence type="ECO:0000256" key="5">
    <source>
        <dbReference type="ARBA" id="ARBA00022679"/>
    </source>
</evidence>
<dbReference type="EC" id="2.7.4.3" evidence="10"/>
<evidence type="ECO:0000256" key="9">
    <source>
        <dbReference type="ARBA" id="ARBA00023242"/>
    </source>
</evidence>
<dbReference type="AlphaFoldDB" id="A0A6A7G9I8"/>
<dbReference type="Gene3D" id="3.40.50.300">
    <property type="entry name" value="P-loop containing nucleotide triphosphate hydrolases"/>
    <property type="match status" value="1"/>
</dbReference>
<dbReference type="InterPro" id="IPR027417">
    <property type="entry name" value="P-loop_NTPase"/>
</dbReference>
<keyword evidence="2 10" id="KW-0963">Cytoplasm</keyword>
<comment type="subcellular location">
    <subcellularLocation>
        <location evidence="10">Cytoplasm</location>
    </subcellularLocation>
    <subcellularLocation>
        <location evidence="10">Nucleus</location>
    </subcellularLocation>
</comment>
<keyword evidence="4 10" id="KW-0698">rRNA processing</keyword>
<comment type="caution">
    <text evidence="10">Lacks conserved residue(s) required for the propagation of feature annotation.</text>
</comment>
<feature type="binding site" evidence="10">
    <location>
        <position position="17"/>
    </location>
    <ligand>
        <name>ATP</name>
        <dbReference type="ChEBI" id="CHEBI:30616"/>
    </ligand>
</feature>
<dbReference type="SUPFAM" id="SSF52540">
    <property type="entry name" value="P-loop containing nucleoside triphosphate hydrolases"/>
    <property type="match status" value="1"/>
</dbReference>
<evidence type="ECO:0000256" key="1">
    <source>
        <dbReference type="ARBA" id="ARBA00000582"/>
    </source>
</evidence>
<evidence type="ECO:0000256" key="3">
    <source>
        <dbReference type="ARBA" id="ARBA00022517"/>
    </source>
</evidence>